<keyword evidence="11" id="KW-1133">Transmembrane helix</keyword>
<dbReference type="EC" id="2.7.11.1" evidence="10"/>
<dbReference type="GO" id="GO:0006974">
    <property type="term" value="P:DNA damage response"/>
    <property type="evidence" value="ECO:0007669"/>
    <property type="project" value="TreeGrafter"/>
</dbReference>
<dbReference type="CDD" id="cd14132">
    <property type="entry name" value="STKc_CK2_alpha"/>
    <property type="match status" value="1"/>
</dbReference>
<dbReference type="InterPro" id="IPR011009">
    <property type="entry name" value="Kinase-like_dom_sf"/>
</dbReference>
<dbReference type="Gene3D" id="3.30.200.20">
    <property type="entry name" value="Phosphorylase Kinase, domain 1"/>
    <property type="match status" value="2"/>
</dbReference>
<evidence type="ECO:0000313" key="14">
    <source>
        <dbReference type="Proteomes" id="UP001150907"/>
    </source>
</evidence>
<evidence type="ECO:0000259" key="12">
    <source>
        <dbReference type="PROSITE" id="PS50011"/>
    </source>
</evidence>
<keyword evidence="1 9" id="KW-0723">Serine/threonine-protein kinase</keyword>
<dbReference type="Pfam" id="PF00069">
    <property type="entry name" value="Pkinase"/>
    <property type="match status" value="1"/>
</dbReference>
<comment type="subcellular location">
    <subcellularLocation>
        <location evidence="10">Nucleus</location>
    </subcellularLocation>
</comment>
<dbReference type="InterPro" id="IPR017441">
    <property type="entry name" value="Protein_kinase_ATP_BS"/>
</dbReference>
<evidence type="ECO:0000256" key="3">
    <source>
        <dbReference type="ARBA" id="ARBA00022741"/>
    </source>
</evidence>
<evidence type="ECO:0000256" key="4">
    <source>
        <dbReference type="ARBA" id="ARBA00022777"/>
    </source>
</evidence>
<accession>A0A9W8BEI7</accession>
<evidence type="ECO:0000256" key="1">
    <source>
        <dbReference type="ARBA" id="ARBA00022527"/>
    </source>
</evidence>
<evidence type="ECO:0000256" key="6">
    <source>
        <dbReference type="ARBA" id="ARBA00047899"/>
    </source>
</evidence>
<evidence type="ECO:0000313" key="13">
    <source>
        <dbReference type="EMBL" id="KAJ2004227.1"/>
    </source>
</evidence>
<comment type="catalytic activity">
    <reaction evidence="6 10">
        <text>L-threonyl-[protein] + ATP = O-phospho-L-threonyl-[protein] + ADP + H(+)</text>
        <dbReference type="Rhea" id="RHEA:46608"/>
        <dbReference type="Rhea" id="RHEA-COMP:11060"/>
        <dbReference type="Rhea" id="RHEA-COMP:11605"/>
        <dbReference type="ChEBI" id="CHEBI:15378"/>
        <dbReference type="ChEBI" id="CHEBI:30013"/>
        <dbReference type="ChEBI" id="CHEBI:30616"/>
        <dbReference type="ChEBI" id="CHEBI:61977"/>
        <dbReference type="ChEBI" id="CHEBI:456216"/>
        <dbReference type="EC" id="2.7.11.1"/>
    </reaction>
</comment>
<dbReference type="GO" id="GO:0005829">
    <property type="term" value="C:cytosol"/>
    <property type="evidence" value="ECO:0007669"/>
    <property type="project" value="TreeGrafter"/>
</dbReference>
<gene>
    <name evidence="13" type="primary">CKA1</name>
    <name evidence="13" type="ORF">H4R26_002630</name>
</gene>
<keyword evidence="14" id="KW-1185">Reference proteome</keyword>
<dbReference type="GO" id="GO:0004674">
    <property type="term" value="F:protein serine/threonine kinase activity"/>
    <property type="evidence" value="ECO:0007669"/>
    <property type="project" value="UniProtKB-UniRule"/>
</dbReference>
<dbReference type="AlphaFoldDB" id="A0A9W8BEI7"/>
<dbReference type="GO" id="GO:0006359">
    <property type="term" value="P:regulation of transcription by RNA polymerase III"/>
    <property type="evidence" value="ECO:0007669"/>
    <property type="project" value="TreeGrafter"/>
</dbReference>
<dbReference type="Proteomes" id="UP001150907">
    <property type="component" value="Unassembled WGS sequence"/>
</dbReference>
<dbReference type="PROSITE" id="PS00107">
    <property type="entry name" value="PROTEIN_KINASE_ATP"/>
    <property type="match status" value="1"/>
</dbReference>
<evidence type="ECO:0000256" key="9">
    <source>
        <dbReference type="RuleBase" id="RU000304"/>
    </source>
</evidence>
<evidence type="ECO:0000256" key="10">
    <source>
        <dbReference type="RuleBase" id="RU369118"/>
    </source>
</evidence>
<dbReference type="InterPro" id="IPR045216">
    <property type="entry name" value="CK2_alpha"/>
</dbReference>
<dbReference type="PANTHER" id="PTHR24054:SF0">
    <property type="entry name" value="CASEIN KINASE II SUBUNIT ALPHA"/>
    <property type="match status" value="1"/>
</dbReference>
<keyword evidence="4 10" id="KW-0418">Kinase</keyword>
<evidence type="ECO:0000256" key="11">
    <source>
        <dbReference type="SAM" id="Phobius"/>
    </source>
</evidence>
<dbReference type="Gene3D" id="1.10.510.10">
    <property type="entry name" value="Transferase(Phosphotransferase) domain 1"/>
    <property type="match status" value="1"/>
</dbReference>
<comment type="catalytic activity">
    <reaction evidence="7 10">
        <text>L-seryl-[protein] + ATP = O-phospho-L-seryl-[protein] + ADP + H(+)</text>
        <dbReference type="Rhea" id="RHEA:17989"/>
        <dbReference type="Rhea" id="RHEA-COMP:9863"/>
        <dbReference type="Rhea" id="RHEA-COMP:11604"/>
        <dbReference type="ChEBI" id="CHEBI:15378"/>
        <dbReference type="ChEBI" id="CHEBI:29999"/>
        <dbReference type="ChEBI" id="CHEBI:30616"/>
        <dbReference type="ChEBI" id="CHEBI:83421"/>
        <dbReference type="ChEBI" id="CHEBI:456216"/>
        <dbReference type="EC" id="2.7.11.1"/>
    </reaction>
</comment>
<keyword evidence="3 8" id="KW-0547">Nucleotide-binding</keyword>
<keyword evidence="11" id="KW-0472">Membrane</keyword>
<reference evidence="13" key="1">
    <citation type="submission" date="2022-07" db="EMBL/GenBank/DDBJ databases">
        <title>Phylogenomic reconstructions and comparative analyses of Kickxellomycotina fungi.</title>
        <authorList>
            <person name="Reynolds N.K."/>
            <person name="Stajich J.E."/>
            <person name="Barry K."/>
            <person name="Grigoriev I.V."/>
            <person name="Crous P."/>
            <person name="Smith M.E."/>
        </authorList>
    </citation>
    <scope>NUCLEOTIDE SEQUENCE</scope>
    <source>
        <strain evidence="13">IMI 214461</strain>
    </source>
</reference>
<evidence type="ECO:0000256" key="5">
    <source>
        <dbReference type="ARBA" id="ARBA00022840"/>
    </source>
</evidence>
<dbReference type="FunFam" id="3.30.200.20:FF:000088">
    <property type="entry name" value="Casein kinase II subunit alpha"/>
    <property type="match status" value="1"/>
</dbReference>
<keyword evidence="5 8" id="KW-0067">ATP-binding</keyword>
<dbReference type="FunFam" id="1.10.510.10:FF:000059">
    <property type="entry name" value="Casein kinase II subunit alpha"/>
    <property type="match status" value="1"/>
</dbReference>
<dbReference type="GO" id="GO:0005956">
    <property type="term" value="C:protein kinase CK2 complex"/>
    <property type="evidence" value="ECO:0007669"/>
    <property type="project" value="TreeGrafter"/>
</dbReference>
<dbReference type="PROSITE" id="PS00108">
    <property type="entry name" value="PROTEIN_KINASE_ST"/>
    <property type="match status" value="1"/>
</dbReference>
<dbReference type="SUPFAM" id="SSF56112">
    <property type="entry name" value="Protein kinase-like (PK-like)"/>
    <property type="match status" value="1"/>
</dbReference>
<proteinExistence type="inferred from homology"/>
<dbReference type="GO" id="GO:0051726">
    <property type="term" value="P:regulation of cell cycle"/>
    <property type="evidence" value="ECO:0007669"/>
    <property type="project" value="TreeGrafter"/>
</dbReference>
<evidence type="ECO:0000256" key="7">
    <source>
        <dbReference type="ARBA" id="ARBA00048679"/>
    </source>
</evidence>
<dbReference type="InterPro" id="IPR000719">
    <property type="entry name" value="Prot_kinase_dom"/>
</dbReference>
<keyword evidence="11" id="KW-0812">Transmembrane</keyword>
<comment type="caution">
    <text evidence="13">The sequence shown here is derived from an EMBL/GenBank/DDBJ whole genome shotgun (WGS) entry which is preliminary data.</text>
</comment>
<dbReference type="SMART" id="SM00220">
    <property type="entry name" value="S_TKc"/>
    <property type="match status" value="1"/>
</dbReference>
<organism evidence="13 14">
    <name type="scientific">Coemansia thaxteri</name>
    <dbReference type="NCBI Taxonomy" id="2663907"/>
    <lineage>
        <taxon>Eukaryota</taxon>
        <taxon>Fungi</taxon>
        <taxon>Fungi incertae sedis</taxon>
        <taxon>Zoopagomycota</taxon>
        <taxon>Kickxellomycotina</taxon>
        <taxon>Kickxellomycetes</taxon>
        <taxon>Kickxellales</taxon>
        <taxon>Kickxellaceae</taxon>
        <taxon>Coemansia</taxon>
    </lineage>
</organism>
<dbReference type="PROSITE" id="PS50011">
    <property type="entry name" value="PROTEIN_KINASE_DOM"/>
    <property type="match status" value="1"/>
</dbReference>
<dbReference type="PANTHER" id="PTHR24054">
    <property type="entry name" value="CASEIN KINASE II SUBUNIT ALPHA"/>
    <property type="match status" value="1"/>
</dbReference>
<dbReference type="GO" id="GO:0106310">
    <property type="term" value="F:protein serine kinase activity"/>
    <property type="evidence" value="ECO:0007669"/>
    <property type="project" value="UniProtKB-UniRule"/>
</dbReference>
<sequence>MAFARARRVLNAPTYSPETYIYTAALALLLAYLLMQPYADRLALYAKPPNISAPLHPNRATAHGIVETRTPVVKVDIGVQERQRNPSSPSPAFSRRRTFGHYDFSASVDIPATNMQGSADELPTNEAGLIVTRSRVYVDANANMPQSYWDYDNLQVEWGSQENYEIIRKIGRGKYSEVFEGVDVSSNTSCVIKVLKPVKKKKIKREIQIMQNLSGGPNIIQLYDVVRDPQSKTPALISEYVNNTDFKLLYPMLDDMQVRYYIYQLLKALDFAHSRGIMHRDVKPHNVMIDNQRRTLRLIDWGLAEFYHPGTDYNVRVASRYFKGPELLVDYTPYDYSLDMWSLGCMFGSMIFRKEPFFHGHDNYDQLVKIAKVLGTDDLHAYLKKYNIVLGEQYDSILGTYPRKAWAKFVTIENQRFVSTEAMDFLDRLLRYDHMERLTAREAMSHPYFDPVREKSQSSAK</sequence>
<feature type="domain" description="Protein kinase" evidence="12">
    <location>
        <begin position="164"/>
        <end position="449"/>
    </location>
</feature>
<protein>
    <recommendedName>
        <fullName evidence="10">Casein kinase II subunit alpha</fullName>
        <shortName evidence="10">CK II alpha</shortName>
        <ecNumber evidence="10">2.7.11.1</ecNumber>
    </recommendedName>
</protein>
<feature type="transmembrane region" description="Helical" evidence="11">
    <location>
        <begin position="20"/>
        <end position="39"/>
    </location>
</feature>
<dbReference type="GO" id="GO:0006356">
    <property type="term" value="P:regulation of transcription by RNA polymerase I"/>
    <property type="evidence" value="ECO:0007669"/>
    <property type="project" value="TreeGrafter"/>
</dbReference>
<evidence type="ECO:0000256" key="2">
    <source>
        <dbReference type="ARBA" id="ARBA00022679"/>
    </source>
</evidence>
<evidence type="ECO:0000256" key="8">
    <source>
        <dbReference type="PROSITE-ProRule" id="PRU10141"/>
    </source>
</evidence>
<dbReference type="EMBL" id="JANBQF010000167">
    <property type="protein sequence ID" value="KAJ2004227.1"/>
    <property type="molecule type" value="Genomic_DNA"/>
</dbReference>
<feature type="binding site" evidence="8">
    <location>
        <position position="193"/>
    </location>
    <ligand>
        <name>ATP</name>
        <dbReference type="ChEBI" id="CHEBI:30616"/>
    </ligand>
</feature>
<comment type="function">
    <text evidence="10">Catalytic subunit of a constitutively active serine/threonine-protein kinase complex that phosphorylates a large number of substrates containing acidic residues C-terminal to the phosphorylated serine or threonine.</text>
</comment>
<keyword evidence="10" id="KW-0539">Nucleus</keyword>
<dbReference type="InterPro" id="IPR008271">
    <property type="entry name" value="Ser/Thr_kinase_AS"/>
</dbReference>
<dbReference type="GO" id="GO:0005524">
    <property type="term" value="F:ATP binding"/>
    <property type="evidence" value="ECO:0007669"/>
    <property type="project" value="UniProtKB-UniRule"/>
</dbReference>
<dbReference type="OrthoDB" id="10254671at2759"/>
<keyword evidence="2 10" id="KW-0808">Transferase</keyword>
<name>A0A9W8BEI7_9FUNG</name>
<dbReference type="GO" id="GO:0005634">
    <property type="term" value="C:nucleus"/>
    <property type="evidence" value="ECO:0007669"/>
    <property type="project" value="UniProtKB-SubCell"/>
</dbReference>
<comment type="similarity">
    <text evidence="10">Belongs to the protein kinase superfamily. Ser/Thr protein kinase family. CK2 subfamily.</text>
</comment>
<comment type="subunit">
    <text evidence="10">Heterotetramer.</text>
</comment>